<proteinExistence type="predicted"/>
<evidence type="ECO:0000313" key="2">
    <source>
        <dbReference type="EMBL" id="MBB5060805.1"/>
    </source>
</evidence>
<feature type="transmembrane region" description="Helical" evidence="1">
    <location>
        <begin position="128"/>
        <end position="152"/>
    </location>
</feature>
<evidence type="ECO:0000256" key="1">
    <source>
        <dbReference type="SAM" id="Phobius"/>
    </source>
</evidence>
<dbReference type="EMBL" id="JACHIP010000019">
    <property type="protein sequence ID" value="MBB5060805.1"/>
    <property type="molecule type" value="Genomic_DNA"/>
</dbReference>
<sequence length="266" mass="29056">MEITLTTDALRRRNDFVSGRPALLHKAWRESRGRFFCSLVLLASLVFYAVLTSPGFLARYNTRFPDKPLLYSAYVWSGLFHYALQGLWILAAFIVALGGLTRERTTGVALFTLALPVRRLDLFLARASIAWAEAIAFGLGSAILIPALSAIIGESYPFLQALAFGAWMGVTGLVIVTFGLLLSEMFEGEFTAPVVGLCTLTAVFLGYRGHALQGWNVFDVMSATASIDSKTQLLTGTFHWLGLAICLLISLILLLVAGAVIKIRDF</sequence>
<protein>
    <submittedName>
        <fullName evidence="2">ABC-type transport system involved in multi-copper enzyme maturation permease subunit</fullName>
    </submittedName>
</protein>
<keyword evidence="1" id="KW-0812">Transmembrane</keyword>
<feature type="transmembrane region" description="Helical" evidence="1">
    <location>
        <begin position="79"/>
        <end position="100"/>
    </location>
</feature>
<dbReference type="AlphaFoldDB" id="A0A7W7ZJ13"/>
<keyword evidence="1" id="KW-0472">Membrane</keyword>
<keyword evidence="1" id="KW-1133">Transmembrane helix</keyword>
<feature type="transmembrane region" description="Helical" evidence="1">
    <location>
        <begin position="190"/>
        <end position="207"/>
    </location>
</feature>
<feature type="transmembrane region" description="Helical" evidence="1">
    <location>
        <begin position="35"/>
        <end position="59"/>
    </location>
</feature>
<feature type="transmembrane region" description="Helical" evidence="1">
    <location>
        <begin position="158"/>
        <end position="183"/>
    </location>
</feature>
<keyword evidence="3" id="KW-1185">Reference proteome</keyword>
<gene>
    <name evidence="2" type="ORF">HDF16_005541</name>
</gene>
<name>A0A7W7ZJ13_9BACT</name>
<reference evidence="2 3" key="1">
    <citation type="submission" date="2020-08" db="EMBL/GenBank/DDBJ databases">
        <title>Genomic Encyclopedia of Type Strains, Phase IV (KMG-V): Genome sequencing to study the core and pangenomes of soil and plant-associated prokaryotes.</title>
        <authorList>
            <person name="Whitman W."/>
        </authorList>
    </citation>
    <scope>NUCLEOTIDE SEQUENCE [LARGE SCALE GENOMIC DNA]</scope>
    <source>
        <strain evidence="2 3">M8UP14</strain>
    </source>
</reference>
<organism evidence="2 3">
    <name type="scientific">Granulicella aggregans</name>
    <dbReference type="NCBI Taxonomy" id="474949"/>
    <lineage>
        <taxon>Bacteria</taxon>
        <taxon>Pseudomonadati</taxon>
        <taxon>Acidobacteriota</taxon>
        <taxon>Terriglobia</taxon>
        <taxon>Terriglobales</taxon>
        <taxon>Acidobacteriaceae</taxon>
        <taxon>Granulicella</taxon>
    </lineage>
</organism>
<dbReference type="Proteomes" id="UP000540989">
    <property type="component" value="Unassembled WGS sequence"/>
</dbReference>
<evidence type="ECO:0000313" key="3">
    <source>
        <dbReference type="Proteomes" id="UP000540989"/>
    </source>
</evidence>
<comment type="caution">
    <text evidence="2">The sequence shown here is derived from an EMBL/GenBank/DDBJ whole genome shotgun (WGS) entry which is preliminary data.</text>
</comment>
<feature type="transmembrane region" description="Helical" evidence="1">
    <location>
        <begin position="238"/>
        <end position="261"/>
    </location>
</feature>
<accession>A0A7W7ZJ13</accession>